<dbReference type="STRING" id="53326.A0A016SW14"/>
<feature type="region of interest" description="Disordered" evidence="1">
    <location>
        <begin position="64"/>
        <end position="114"/>
    </location>
</feature>
<organism evidence="2 3">
    <name type="scientific">Ancylostoma ceylanicum</name>
    <dbReference type="NCBI Taxonomy" id="53326"/>
    <lineage>
        <taxon>Eukaryota</taxon>
        <taxon>Metazoa</taxon>
        <taxon>Ecdysozoa</taxon>
        <taxon>Nematoda</taxon>
        <taxon>Chromadorea</taxon>
        <taxon>Rhabditida</taxon>
        <taxon>Rhabditina</taxon>
        <taxon>Rhabditomorpha</taxon>
        <taxon>Strongyloidea</taxon>
        <taxon>Ancylostomatidae</taxon>
        <taxon>Ancylostomatinae</taxon>
        <taxon>Ancylostoma</taxon>
    </lineage>
</organism>
<evidence type="ECO:0000313" key="2">
    <source>
        <dbReference type="EMBL" id="EYB94582.1"/>
    </source>
</evidence>
<comment type="caution">
    <text evidence="2">The sequence shown here is derived from an EMBL/GenBank/DDBJ whole genome shotgun (WGS) entry which is preliminary data.</text>
</comment>
<evidence type="ECO:0000313" key="3">
    <source>
        <dbReference type="Proteomes" id="UP000024635"/>
    </source>
</evidence>
<accession>A0A016SW14</accession>
<dbReference type="EMBL" id="JARK01001506">
    <property type="protein sequence ID" value="EYB94582.1"/>
    <property type="molecule type" value="Genomic_DNA"/>
</dbReference>
<sequence length="280" mass="31068">MNAAPSDCDPKENIHYNACGVCPSLFTCSCAGAQKSGISCAHQHVVTMYGNVCFEDGAQRLKAERRPKSEDVLDIHSNGSAETSSHPVSEAPQTDGPENESQMAESVHTRDARIEQGRSAQISYSVIDDKIRRLVNMDTVESMEKLIAIVARIKTVEEFAVAEDESQPSLPSRPETTRRGAKQLTTIRMDTVGSWCVQKFAAFAGFACCRTRSFQKTWILKSVMHKPPTGSDAIMTAVEFGCMQVVAELCRVEYAPFVKKDNIWPAFLVMSRKYFEIDQK</sequence>
<feature type="compositionally biased region" description="Polar residues" evidence="1">
    <location>
        <begin position="77"/>
        <end position="87"/>
    </location>
</feature>
<evidence type="ECO:0000256" key="1">
    <source>
        <dbReference type="SAM" id="MobiDB-lite"/>
    </source>
</evidence>
<reference evidence="3" key="1">
    <citation type="journal article" date="2015" name="Nat. Genet.">
        <title>The genome and transcriptome of the zoonotic hookworm Ancylostoma ceylanicum identify infection-specific gene families.</title>
        <authorList>
            <person name="Schwarz E.M."/>
            <person name="Hu Y."/>
            <person name="Antoshechkin I."/>
            <person name="Miller M.M."/>
            <person name="Sternberg P.W."/>
            <person name="Aroian R.V."/>
        </authorList>
    </citation>
    <scope>NUCLEOTIDE SEQUENCE</scope>
    <source>
        <strain evidence="3">HY135</strain>
    </source>
</reference>
<dbReference type="AlphaFoldDB" id="A0A016SW14"/>
<dbReference type="Proteomes" id="UP000024635">
    <property type="component" value="Unassembled WGS sequence"/>
</dbReference>
<proteinExistence type="predicted"/>
<name>A0A016SW14_9BILA</name>
<gene>
    <name evidence="2" type="primary">Acey_s0170.g272</name>
    <name evidence="2" type="ORF">Y032_0170g272</name>
</gene>
<keyword evidence="3" id="KW-1185">Reference proteome</keyword>
<feature type="compositionally biased region" description="Basic and acidic residues" evidence="1">
    <location>
        <begin position="64"/>
        <end position="74"/>
    </location>
</feature>
<protein>
    <submittedName>
        <fullName evidence="2">Uncharacterized protein</fullName>
    </submittedName>
</protein>
<dbReference type="OrthoDB" id="10355203at2759"/>